<feature type="region of interest" description="Disordered" evidence="2">
    <location>
        <begin position="157"/>
        <end position="206"/>
    </location>
</feature>
<accession>A0AAE0UWM6</accession>
<dbReference type="Proteomes" id="UP001274896">
    <property type="component" value="Unassembled WGS sequence"/>
</dbReference>
<protein>
    <recommendedName>
        <fullName evidence="3">CCHC-type domain-containing protein</fullName>
    </recommendedName>
</protein>
<dbReference type="GO" id="GO:0003676">
    <property type="term" value="F:nucleic acid binding"/>
    <property type="evidence" value="ECO:0007669"/>
    <property type="project" value="InterPro"/>
</dbReference>
<feature type="region of interest" description="Disordered" evidence="2">
    <location>
        <begin position="219"/>
        <end position="335"/>
    </location>
</feature>
<evidence type="ECO:0000256" key="1">
    <source>
        <dbReference type="PROSITE-ProRule" id="PRU00047"/>
    </source>
</evidence>
<feature type="non-terminal residue" evidence="4">
    <location>
        <position position="1"/>
    </location>
</feature>
<dbReference type="Gene3D" id="4.10.60.10">
    <property type="entry name" value="Zinc finger, CCHC-type"/>
    <property type="match status" value="1"/>
</dbReference>
<keyword evidence="1" id="KW-0479">Metal-binding</keyword>
<evidence type="ECO:0000256" key="2">
    <source>
        <dbReference type="SAM" id="MobiDB-lite"/>
    </source>
</evidence>
<comment type="caution">
    <text evidence="4">The sequence shown here is derived from an EMBL/GenBank/DDBJ whole genome shotgun (WGS) entry which is preliminary data.</text>
</comment>
<dbReference type="SMART" id="SM00343">
    <property type="entry name" value="ZnF_C2HC"/>
    <property type="match status" value="1"/>
</dbReference>
<dbReference type="SUPFAM" id="SSF57756">
    <property type="entry name" value="Retrovirus zinc finger-like domains"/>
    <property type="match status" value="1"/>
</dbReference>
<dbReference type="GO" id="GO:0008270">
    <property type="term" value="F:zinc ion binding"/>
    <property type="evidence" value="ECO:0007669"/>
    <property type="project" value="UniProtKB-KW"/>
</dbReference>
<evidence type="ECO:0000259" key="3">
    <source>
        <dbReference type="PROSITE" id="PS50158"/>
    </source>
</evidence>
<feature type="compositionally biased region" description="Basic residues" evidence="2">
    <location>
        <begin position="296"/>
        <end position="315"/>
    </location>
</feature>
<dbReference type="PROSITE" id="PS50158">
    <property type="entry name" value="ZF_CCHC"/>
    <property type="match status" value="1"/>
</dbReference>
<keyword evidence="1" id="KW-0862">Zinc</keyword>
<dbReference type="Pfam" id="PF00098">
    <property type="entry name" value="zf-CCHC"/>
    <property type="match status" value="1"/>
</dbReference>
<dbReference type="EMBL" id="JAUCMX010000013">
    <property type="protein sequence ID" value="KAK3525564.1"/>
    <property type="molecule type" value="Genomic_DNA"/>
</dbReference>
<feature type="compositionally biased region" description="Basic and acidic residues" evidence="2">
    <location>
        <begin position="157"/>
        <end position="168"/>
    </location>
</feature>
<evidence type="ECO:0000313" key="5">
    <source>
        <dbReference type="Proteomes" id="UP001274896"/>
    </source>
</evidence>
<dbReference type="InterPro" id="IPR036875">
    <property type="entry name" value="Znf_CCHC_sf"/>
</dbReference>
<organism evidence="4 5">
    <name type="scientific">Hemibagrus guttatus</name>
    <dbReference type="NCBI Taxonomy" id="175788"/>
    <lineage>
        <taxon>Eukaryota</taxon>
        <taxon>Metazoa</taxon>
        <taxon>Chordata</taxon>
        <taxon>Craniata</taxon>
        <taxon>Vertebrata</taxon>
        <taxon>Euteleostomi</taxon>
        <taxon>Actinopterygii</taxon>
        <taxon>Neopterygii</taxon>
        <taxon>Teleostei</taxon>
        <taxon>Ostariophysi</taxon>
        <taxon>Siluriformes</taxon>
        <taxon>Bagridae</taxon>
        <taxon>Hemibagrus</taxon>
    </lineage>
</organism>
<name>A0AAE0UWM6_9TELE</name>
<keyword evidence="1" id="KW-0863">Zinc-finger</keyword>
<keyword evidence="5" id="KW-1185">Reference proteome</keyword>
<dbReference type="AlphaFoldDB" id="A0AAE0UWM6"/>
<sequence>MQRAGRSEGWRSCKPVINELRFPFTGGIKARRYRDTAAAKAAAAVAVVMVTHRSVAARDCGALLAASGNAPQLSTSLCLLCLLSRQIQCRQNKPSCTPHMSCCSCSRALECKLMVMMKPSDGFDYTVFVTTDSGMKCFNCGEAGHLVHACPEKVKTDGATDRQAEQTRPKVCSSDTEGDGLSVSGSPAAESVPTDPPAAKPTAAASSMLDPVVTVPPVVETGLSGGNPGATVAKPTGDKAGTSDPAKSDKEMSEPTSEPPVQISQVEELESNLDVDFKDNGGSDAEMEAEPVFKVPTKRKKKLKSKSNKQAKKHKSDVEESDGESTDSSWSKCSQSDEREIVHTAAEISAFLKNTKGKRSSSLAQKTSHGEQLLMEYYTQWEDGVWTEGGLFISLLASRRTSHLWRSAGFHEQDFSSLNKNIDLHKDCDTAAVGGTVRTGLCSLKRCSSTDGVKSVRVVAQLLQRWRSALTSEERLQLRDYCAGVVSPVDGEPSPVLVLVPNLSEVLGPLLGDRERTAMGLNTAS</sequence>
<dbReference type="InterPro" id="IPR001878">
    <property type="entry name" value="Znf_CCHC"/>
</dbReference>
<feature type="domain" description="CCHC-type" evidence="3">
    <location>
        <begin position="136"/>
        <end position="152"/>
    </location>
</feature>
<gene>
    <name evidence="4" type="ORF">QTP70_000159</name>
</gene>
<proteinExistence type="predicted"/>
<evidence type="ECO:0000313" key="4">
    <source>
        <dbReference type="EMBL" id="KAK3525564.1"/>
    </source>
</evidence>
<reference evidence="4" key="1">
    <citation type="submission" date="2023-06" db="EMBL/GenBank/DDBJ databases">
        <title>Male Hemibagrus guttatus genome.</title>
        <authorList>
            <person name="Bian C."/>
        </authorList>
    </citation>
    <scope>NUCLEOTIDE SEQUENCE</scope>
    <source>
        <strain evidence="4">Male_cb2023</strain>
        <tissue evidence="4">Muscle</tissue>
    </source>
</reference>